<dbReference type="InterPro" id="IPR046956">
    <property type="entry name" value="RLP23-like"/>
</dbReference>
<evidence type="ECO:0000313" key="17">
    <source>
        <dbReference type="Proteomes" id="UP000026915"/>
    </source>
</evidence>
<keyword evidence="9 12" id="KW-0472">Membrane</keyword>
<feature type="signal peptide" evidence="13">
    <location>
        <begin position="1"/>
        <end position="29"/>
    </location>
</feature>
<keyword evidence="3" id="KW-1003">Cell membrane</keyword>
<evidence type="ECO:0000256" key="10">
    <source>
        <dbReference type="ARBA" id="ARBA00023170"/>
    </source>
</evidence>
<proteinExistence type="inferred from homology"/>
<evidence type="ECO:0000256" key="9">
    <source>
        <dbReference type="ARBA" id="ARBA00023136"/>
    </source>
</evidence>
<evidence type="ECO:0000256" key="7">
    <source>
        <dbReference type="ARBA" id="ARBA00022737"/>
    </source>
</evidence>
<reference evidence="16 17" key="1">
    <citation type="journal article" date="2013" name="Genome Biol.">
        <title>The genome sequence of the most widely cultivated cacao type and its use to identify candidate genes regulating pod color.</title>
        <authorList>
            <person name="Motamayor J.C."/>
            <person name="Mockaitis K."/>
            <person name="Schmutz J."/>
            <person name="Haiminen N."/>
            <person name="Iii D.L."/>
            <person name="Cornejo O."/>
            <person name="Findley S.D."/>
            <person name="Zheng P."/>
            <person name="Utro F."/>
            <person name="Royaert S."/>
            <person name="Saski C."/>
            <person name="Jenkins J."/>
            <person name="Podicheti R."/>
            <person name="Zhao M."/>
            <person name="Scheffler B.E."/>
            <person name="Stack J.C."/>
            <person name="Feltus F.A."/>
            <person name="Mustiga G.M."/>
            <person name="Amores F."/>
            <person name="Phillips W."/>
            <person name="Marelli J.P."/>
            <person name="May G.D."/>
            <person name="Shapiro H."/>
            <person name="Ma J."/>
            <person name="Bustamante C.D."/>
            <person name="Schnell R.J."/>
            <person name="Main D."/>
            <person name="Gilbert D."/>
            <person name="Parida L."/>
            <person name="Kuhn D.N."/>
        </authorList>
    </citation>
    <scope>NUCLEOTIDE SEQUENCE [LARGE SCALE GENOMIC DNA]</scope>
    <source>
        <strain evidence="17">cv. Matina 1-6</strain>
    </source>
</reference>
<keyword evidence="8 12" id="KW-1133">Transmembrane helix</keyword>
<dbReference type="SUPFAM" id="SSF52047">
    <property type="entry name" value="RNI-like"/>
    <property type="match status" value="1"/>
</dbReference>
<dbReference type="Gene3D" id="3.80.10.10">
    <property type="entry name" value="Ribonuclease Inhibitor"/>
    <property type="match status" value="3"/>
</dbReference>
<comment type="subcellular location">
    <subcellularLocation>
        <location evidence="1">Cell membrane</location>
        <topology evidence="1">Single-pass type I membrane protein</topology>
    </subcellularLocation>
</comment>
<dbReference type="eggNOG" id="KOG0619">
    <property type="taxonomic scope" value="Eukaryota"/>
</dbReference>
<dbReference type="Pfam" id="PF23598">
    <property type="entry name" value="LRR_14"/>
    <property type="match status" value="1"/>
</dbReference>
<dbReference type="Pfam" id="PF13855">
    <property type="entry name" value="LRR_8"/>
    <property type="match status" value="1"/>
</dbReference>
<sequence length="969" mass="108494">MMAMMSGERSQLLLLVLFVLLLQEKSTTAEDVIVCNESERQALLDFKQSLQLVDQVGDGDLSSWDGKDCCAWTGVYCNIFTGYVEALDLGEHFWLVAGTISPSLLKLQHLSQLDLRKNDFNGSRIPEFIGSLKNLTYLDLSLGNFEGPIPSQLGNLSKLETLRLGGDVLDPNHLYSMRFNKKFPKLFSVGNLEWLSRLTSLKYLDLSFTNLSKASDWLQVVNQLPFLEKLSMNDCDLPGAFSSSLSLVNSSTSLNDLYLSGNNLTSSAIYPWLFNVSSNLVALDLSRNQLKGPIPESFGNMVDMKYLYLSHNQLEGGIYRSLWGMCSLRHLDMGSNHLSAFGFAQNTSFGTANSLKYLRLAENQLTSSVLNEVANLSSLEVLDLGYNLLNGSISESIGQLSNLLALRLAGNSFENVVISEAHFSKLTKLFELDLSYTSLTLKFNSGWIPPFQLKDILLCSCKLGPRFPEWLRTQIWVRALDISVAEISDSLPHWFWDQYHQMEYLNLSYNQINGTLPSNSINLSRLDLSSNNLSGPLPRVLSVLLSLNLSKNKFLGSISSICNIMNKDDLKFLDLSINQFSGVVPDCFAQFTKLTALNLADNNLSGPISSSLGSLASLEMLSLHGNRFSGKLPSSLWNCIKLKFLDLSDNRLSGKLSLWSNQSLPQLVFLNLQNNQFNGKIPSQLCRLKYIQILDLSVNKISGTIPRCLNNFTSMAQKVDLDRRIEHLFRVPRFGYITKLPYGGFVELNYVDEALLVWKGTKQMYAKILGLLLIIDLSSNKLTGEIPQEISSLQELIALNLSRNFLTGQIPQKIGQLRQLQSLDLSRNKISGSIPPSLSELTFLGSLDLSYNYLSGKIPSGTQLQGFDPSIFSHNHGLCGPPVTPNCSGSVELPKGQLERGQDDFDEFLKWFYAGMVLGFVVGFWGFCGALLFKRSWRHSYFRFLDKVKDWLYVAYALQKARLERRIQA</sequence>
<keyword evidence="10" id="KW-0675">Receptor</keyword>
<evidence type="ECO:0000256" key="3">
    <source>
        <dbReference type="ARBA" id="ARBA00022475"/>
    </source>
</evidence>
<keyword evidence="4" id="KW-0433">Leucine-rich repeat</keyword>
<evidence type="ECO:0000256" key="2">
    <source>
        <dbReference type="ARBA" id="ARBA00009592"/>
    </source>
</evidence>
<dbReference type="PRINTS" id="PR00019">
    <property type="entry name" value="LEURICHRPT"/>
</dbReference>
<evidence type="ECO:0000256" key="13">
    <source>
        <dbReference type="SAM" id="SignalP"/>
    </source>
</evidence>
<dbReference type="InterPro" id="IPR001611">
    <property type="entry name" value="Leu-rich_rpt"/>
</dbReference>
<dbReference type="PROSITE" id="PS51450">
    <property type="entry name" value="LRR"/>
    <property type="match status" value="1"/>
</dbReference>
<feature type="domain" description="Leucine-rich repeat-containing N-terminal plant-type" evidence="14">
    <location>
        <begin position="37"/>
        <end position="78"/>
    </location>
</feature>
<dbReference type="Pfam" id="PF08263">
    <property type="entry name" value="LRRNT_2"/>
    <property type="match status" value="1"/>
</dbReference>
<keyword evidence="17" id="KW-1185">Reference proteome</keyword>
<evidence type="ECO:0000259" key="15">
    <source>
        <dbReference type="Pfam" id="PF23598"/>
    </source>
</evidence>
<dbReference type="Proteomes" id="UP000026915">
    <property type="component" value="Chromosome 7"/>
</dbReference>
<dbReference type="SMART" id="SM00369">
    <property type="entry name" value="LRR_TYP"/>
    <property type="match status" value="8"/>
</dbReference>
<feature type="chain" id="PRO_5001601746" evidence="13">
    <location>
        <begin position="30"/>
        <end position="969"/>
    </location>
</feature>
<dbReference type="Gramene" id="EOY12947">
    <property type="protein sequence ID" value="EOY12947"/>
    <property type="gene ID" value="TCM_031452"/>
</dbReference>
<keyword evidence="6 13" id="KW-0732">Signal</keyword>
<evidence type="ECO:0000256" key="11">
    <source>
        <dbReference type="ARBA" id="ARBA00023180"/>
    </source>
</evidence>
<keyword evidence="11" id="KW-0325">Glycoprotein</keyword>
<protein>
    <submittedName>
        <fullName evidence="16">Disease resistance family protein / LRR family protein</fullName>
    </submittedName>
</protein>
<dbReference type="PANTHER" id="PTHR48063">
    <property type="entry name" value="LRR RECEPTOR-LIKE KINASE"/>
    <property type="match status" value="1"/>
</dbReference>
<dbReference type="InterPro" id="IPR032675">
    <property type="entry name" value="LRR_dom_sf"/>
</dbReference>
<evidence type="ECO:0000256" key="6">
    <source>
        <dbReference type="ARBA" id="ARBA00022729"/>
    </source>
</evidence>
<dbReference type="InParanoid" id="A0A061F8A8"/>
<evidence type="ECO:0000256" key="8">
    <source>
        <dbReference type="ARBA" id="ARBA00022989"/>
    </source>
</evidence>
<dbReference type="InterPro" id="IPR013210">
    <property type="entry name" value="LRR_N_plant-typ"/>
</dbReference>
<dbReference type="FunFam" id="3.80.10.10:FF:000213">
    <property type="entry name" value="Tyrosine-sulfated glycopeptide receptor 1"/>
    <property type="match status" value="1"/>
</dbReference>
<name>A0A061F8A8_THECC</name>
<dbReference type="FunFam" id="3.80.10.10:FF:000129">
    <property type="entry name" value="Leucine-rich repeat receptor-like kinase"/>
    <property type="match status" value="1"/>
</dbReference>
<dbReference type="SUPFAM" id="SSF52058">
    <property type="entry name" value="L domain-like"/>
    <property type="match status" value="2"/>
</dbReference>
<organism evidence="16 17">
    <name type="scientific">Theobroma cacao</name>
    <name type="common">Cacao</name>
    <name type="synonym">Cocoa</name>
    <dbReference type="NCBI Taxonomy" id="3641"/>
    <lineage>
        <taxon>Eukaryota</taxon>
        <taxon>Viridiplantae</taxon>
        <taxon>Streptophyta</taxon>
        <taxon>Embryophyta</taxon>
        <taxon>Tracheophyta</taxon>
        <taxon>Spermatophyta</taxon>
        <taxon>Magnoliopsida</taxon>
        <taxon>eudicotyledons</taxon>
        <taxon>Gunneridae</taxon>
        <taxon>Pentapetalae</taxon>
        <taxon>rosids</taxon>
        <taxon>malvids</taxon>
        <taxon>Malvales</taxon>
        <taxon>Malvaceae</taxon>
        <taxon>Byttnerioideae</taxon>
        <taxon>Theobroma</taxon>
    </lineage>
</organism>
<dbReference type="FunFam" id="3.80.10.10:FF:001347">
    <property type="entry name" value="LRR receptor-like serine/threonine-protein kinase GSO2"/>
    <property type="match status" value="1"/>
</dbReference>
<dbReference type="FunFam" id="3.80.10.10:FF:000041">
    <property type="entry name" value="LRR receptor-like serine/threonine-protein kinase ERECTA"/>
    <property type="match status" value="1"/>
</dbReference>
<accession>A0A061F8A8</accession>
<dbReference type="EMBL" id="CM001885">
    <property type="protein sequence ID" value="EOY12947.1"/>
    <property type="molecule type" value="Genomic_DNA"/>
</dbReference>
<dbReference type="GO" id="GO:0005886">
    <property type="term" value="C:plasma membrane"/>
    <property type="evidence" value="ECO:0007669"/>
    <property type="project" value="UniProtKB-SubCell"/>
</dbReference>
<evidence type="ECO:0000259" key="14">
    <source>
        <dbReference type="Pfam" id="PF08263"/>
    </source>
</evidence>
<dbReference type="OMA" id="QLCELKY"/>
<gene>
    <name evidence="16" type="ORF">TCM_031452</name>
</gene>
<dbReference type="InterPro" id="IPR055414">
    <property type="entry name" value="LRR_R13L4/SHOC2-like"/>
</dbReference>
<dbReference type="AlphaFoldDB" id="A0A061F8A8"/>
<dbReference type="Pfam" id="PF00560">
    <property type="entry name" value="LRR_1"/>
    <property type="match status" value="9"/>
</dbReference>
<comment type="similarity">
    <text evidence="2">Belongs to the RLP family.</text>
</comment>
<dbReference type="InterPro" id="IPR003591">
    <property type="entry name" value="Leu-rich_rpt_typical-subtyp"/>
</dbReference>
<evidence type="ECO:0000256" key="5">
    <source>
        <dbReference type="ARBA" id="ARBA00022692"/>
    </source>
</evidence>
<dbReference type="FunFam" id="3.80.10.10:FF:001678">
    <property type="entry name" value="Calmodulin-binding receptor kinase CaMRLK"/>
    <property type="match status" value="1"/>
</dbReference>
<keyword evidence="7" id="KW-0677">Repeat</keyword>
<evidence type="ECO:0000256" key="1">
    <source>
        <dbReference type="ARBA" id="ARBA00004251"/>
    </source>
</evidence>
<evidence type="ECO:0000256" key="12">
    <source>
        <dbReference type="SAM" id="Phobius"/>
    </source>
</evidence>
<keyword evidence="5 12" id="KW-0812">Transmembrane</keyword>
<feature type="domain" description="Disease resistance R13L4/SHOC-2-like LRR" evidence="15">
    <location>
        <begin position="103"/>
        <end position="316"/>
    </location>
</feature>
<dbReference type="HOGENOM" id="CLU_000288_18_3_1"/>
<feature type="transmembrane region" description="Helical" evidence="12">
    <location>
        <begin position="911"/>
        <end position="933"/>
    </location>
</feature>
<evidence type="ECO:0000256" key="4">
    <source>
        <dbReference type="ARBA" id="ARBA00022614"/>
    </source>
</evidence>
<evidence type="ECO:0000313" key="16">
    <source>
        <dbReference type="EMBL" id="EOY12947.1"/>
    </source>
</evidence>
<dbReference type="PANTHER" id="PTHR48063:SF101">
    <property type="entry name" value="LRR RECEPTOR-LIKE SERINE_THREONINE-PROTEIN KINASE FLS2"/>
    <property type="match status" value="1"/>
</dbReference>